<dbReference type="EnsemblPlants" id="ORUFI08G16930.1">
    <property type="protein sequence ID" value="ORUFI08G16930.1"/>
    <property type="gene ID" value="ORUFI08G16930"/>
</dbReference>
<reference evidence="3" key="1">
    <citation type="submission" date="2013-06" db="EMBL/GenBank/DDBJ databases">
        <authorList>
            <person name="Zhao Q."/>
        </authorList>
    </citation>
    <scope>NUCLEOTIDE SEQUENCE</scope>
    <source>
        <strain evidence="3">cv. W1943</strain>
    </source>
</reference>
<evidence type="ECO:0000259" key="1">
    <source>
        <dbReference type="Pfam" id="PF13966"/>
    </source>
</evidence>
<sequence>MDESRKTWKVQWKINAPGKMKINLWRDLYDCLQTGFQLHKRQILATDRCVFYNRGSLIEQRFHEGKFVPPKYSVSSHPLTHLGGEERFKERQVLFLSASSGIEDSGICQHDCAALLQDDDCLGNFPHKCLSRCNFRSVSEMSSVVCTDATYLINEVP</sequence>
<dbReference type="Gramene" id="ORUFI08G16930.1">
    <property type="protein sequence ID" value="ORUFI08G16930.1"/>
    <property type="gene ID" value="ORUFI08G16930"/>
</dbReference>
<keyword evidence="3" id="KW-1185">Reference proteome</keyword>
<dbReference type="InterPro" id="IPR026960">
    <property type="entry name" value="RVT-Znf"/>
</dbReference>
<protein>
    <recommendedName>
        <fullName evidence="1">Reverse transcriptase zinc-binding domain-containing protein</fullName>
    </recommendedName>
</protein>
<proteinExistence type="predicted"/>
<organism evidence="2 3">
    <name type="scientific">Oryza rufipogon</name>
    <name type="common">Brownbeard rice</name>
    <name type="synonym">Asian wild rice</name>
    <dbReference type="NCBI Taxonomy" id="4529"/>
    <lineage>
        <taxon>Eukaryota</taxon>
        <taxon>Viridiplantae</taxon>
        <taxon>Streptophyta</taxon>
        <taxon>Embryophyta</taxon>
        <taxon>Tracheophyta</taxon>
        <taxon>Spermatophyta</taxon>
        <taxon>Magnoliopsida</taxon>
        <taxon>Liliopsida</taxon>
        <taxon>Poales</taxon>
        <taxon>Poaceae</taxon>
        <taxon>BOP clade</taxon>
        <taxon>Oryzoideae</taxon>
        <taxon>Oryzeae</taxon>
        <taxon>Oryzinae</taxon>
        <taxon>Oryza</taxon>
    </lineage>
</organism>
<dbReference type="AlphaFoldDB" id="A0A0E0QJ59"/>
<name>A0A0E0QJ59_ORYRU</name>
<feature type="domain" description="Reverse transcriptase zinc-binding" evidence="1">
    <location>
        <begin position="4"/>
        <end position="62"/>
    </location>
</feature>
<dbReference type="Pfam" id="PF13966">
    <property type="entry name" value="zf-RVT"/>
    <property type="match status" value="1"/>
</dbReference>
<evidence type="ECO:0000313" key="3">
    <source>
        <dbReference type="Proteomes" id="UP000008022"/>
    </source>
</evidence>
<accession>A0A0E0QJ59</accession>
<dbReference type="Proteomes" id="UP000008022">
    <property type="component" value="Unassembled WGS sequence"/>
</dbReference>
<evidence type="ECO:0000313" key="2">
    <source>
        <dbReference type="EnsemblPlants" id="ORUFI08G16930.1"/>
    </source>
</evidence>
<dbReference type="HOGENOM" id="CLU_1680790_0_0_1"/>
<reference evidence="2" key="2">
    <citation type="submission" date="2015-06" db="UniProtKB">
        <authorList>
            <consortium name="EnsemblPlants"/>
        </authorList>
    </citation>
    <scope>IDENTIFICATION</scope>
</reference>